<dbReference type="InterPro" id="IPR054207">
    <property type="entry name" value="DUF6913"/>
</dbReference>
<dbReference type="GeneID" id="82257339"/>
<dbReference type="EMBL" id="FNYS01000009">
    <property type="protein sequence ID" value="SEJ01296.1"/>
    <property type="molecule type" value="Genomic_DNA"/>
</dbReference>
<sequence length="169" mass="19486">MWFNTLKKRSLKKVVEKAKLNALPVDFKYDFKEIGIVIDKADARFIPDLIKAFEKRGVNSHKIKILIYTSENKKKLDQGHFGLKDFTISGGTENIEVLDFIDKKFDLLISYYSVTTSPLTWVTAKSNAIFKVGVSDENTELNHFSLTLKTLEVEGFIENLFKYINVFKH</sequence>
<dbReference type="AlphaFoldDB" id="A0A1H6VBT4"/>
<dbReference type="RefSeq" id="WP_074746242.1">
    <property type="nucleotide sequence ID" value="NZ_FNYS01000009.1"/>
</dbReference>
<dbReference type="Pfam" id="PF21857">
    <property type="entry name" value="DUF6913"/>
    <property type="match status" value="1"/>
</dbReference>
<dbReference type="Proteomes" id="UP000183077">
    <property type="component" value="Unassembled WGS sequence"/>
</dbReference>
<reference evidence="1 2" key="1">
    <citation type="submission" date="2016-10" db="EMBL/GenBank/DDBJ databases">
        <authorList>
            <person name="de Groot N.N."/>
        </authorList>
    </citation>
    <scope>NUCLEOTIDE SEQUENCE [LARGE SCALE GENOMIC DNA]</scope>
    <source>
        <strain evidence="1 2">DSM 23048</strain>
    </source>
</reference>
<protein>
    <submittedName>
        <fullName evidence="1">Uncharacterized protein</fullName>
    </submittedName>
</protein>
<gene>
    <name evidence="1" type="ORF">SAMN04488018_10965</name>
</gene>
<organism evidence="1 2">
    <name type="scientific">Myroides marinus</name>
    <dbReference type="NCBI Taxonomy" id="703342"/>
    <lineage>
        <taxon>Bacteria</taxon>
        <taxon>Pseudomonadati</taxon>
        <taxon>Bacteroidota</taxon>
        <taxon>Flavobacteriia</taxon>
        <taxon>Flavobacteriales</taxon>
        <taxon>Flavobacteriaceae</taxon>
        <taxon>Myroides</taxon>
    </lineage>
</organism>
<evidence type="ECO:0000313" key="2">
    <source>
        <dbReference type="Proteomes" id="UP000183077"/>
    </source>
</evidence>
<name>A0A1H6VBT4_9FLAO</name>
<proteinExistence type="predicted"/>
<evidence type="ECO:0000313" key="1">
    <source>
        <dbReference type="EMBL" id="SEJ01296.1"/>
    </source>
</evidence>
<accession>A0A1H6VBT4</accession>